<comment type="catalytic activity">
    <reaction evidence="11">
        <text>XMP + L-glutamine + ATP + H2O = GMP + L-glutamate + AMP + diphosphate + 2 H(+)</text>
        <dbReference type="Rhea" id="RHEA:11680"/>
        <dbReference type="ChEBI" id="CHEBI:15377"/>
        <dbReference type="ChEBI" id="CHEBI:15378"/>
        <dbReference type="ChEBI" id="CHEBI:29985"/>
        <dbReference type="ChEBI" id="CHEBI:30616"/>
        <dbReference type="ChEBI" id="CHEBI:33019"/>
        <dbReference type="ChEBI" id="CHEBI:57464"/>
        <dbReference type="ChEBI" id="CHEBI:58115"/>
        <dbReference type="ChEBI" id="CHEBI:58359"/>
        <dbReference type="ChEBI" id="CHEBI:456215"/>
        <dbReference type="EC" id="6.3.5.2"/>
    </reaction>
</comment>
<feature type="domain" description="GMPS ATP-PPase" evidence="13">
    <location>
        <begin position="211"/>
        <end position="403"/>
    </location>
</feature>
<dbReference type="NCBIfam" id="TIGR00884">
    <property type="entry name" value="guaA_Cterm"/>
    <property type="match status" value="1"/>
</dbReference>
<dbReference type="Gene3D" id="3.30.300.10">
    <property type="match status" value="1"/>
</dbReference>
<feature type="active site" evidence="11">
    <location>
        <position position="186"/>
    </location>
</feature>
<evidence type="ECO:0000313" key="15">
    <source>
        <dbReference type="Proteomes" id="UP000600449"/>
    </source>
</evidence>
<dbReference type="HAMAP" id="MF_00344">
    <property type="entry name" value="GMP_synthase"/>
    <property type="match status" value="1"/>
</dbReference>
<proteinExistence type="inferred from homology"/>
<keyword evidence="7 11" id="KW-0332">GMP biosynthesis</keyword>
<dbReference type="Proteomes" id="UP000600449">
    <property type="component" value="Unassembled WGS sequence"/>
</dbReference>
<dbReference type="PRINTS" id="PR00099">
    <property type="entry name" value="CPSGATASE"/>
</dbReference>
<evidence type="ECO:0000256" key="1">
    <source>
        <dbReference type="ARBA" id="ARBA00002332"/>
    </source>
</evidence>
<evidence type="ECO:0000256" key="2">
    <source>
        <dbReference type="ARBA" id="ARBA00005153"/>
    </source>
</evidence>
<gene>
    <name evidence="11 14" type="primary">guaA</name>
    <name evidence="14" type="ORF">GCM10011322_08150</name>
</gene>
<reference evidence="14 15" key="1">
    <citation type="journal article" date="2014" name="Int. J. Syst. Evol. Microbiol.">
        <title>Complete genome sequence of Corynebacterium casei LMG S-19264T (=DSM 44701T), isolated from a smear-ripened cheese.</title>
        <authorList>
            <consortium name="US DOE Joint Genome Institute (JGI-PGF)"/>
            <person name="Walter F."/>
            <person name="Albersmeier A."/>
            <person name="Kalinowski J."/>
            <person name="Ruckert C."/>
        </authorList>
    </citation>
    <scope>NUCLEOTIDE SEQUENCE [LARGE SCALE GENOMIC DNA]</scope>
    <source>
        <strain evidence="14 15">CGMCC 1.9161</strain>
    </source>
</reference>
<evidence type="ECO:0000256" key="5">
    <source>
        <dbReference type="ARBA" id="ARBA00022598"/>
    </source>
</evidence>
<dbReference type="InterPro" id="IPR004739">
    <property type="entry name" value="GMP_synth_GATase"/>
</dbReference>
<keyword evidence="10 11" id="KW-0315">Glutamine amidotransferase</keyword>
<dbReference type="NCBIfam" id="NF000848">
    <property type="entry name" value="PRK00074.1"/>
    <property type="match status" value="1"/>
</dbReference>
<evidence type="ECO:0000256" key="11">
    <source>
        <dbReference type="HAMAP-Rule" id="MF_00344"/>
    </source>
</evidence>
<feature type="binding site" evidence="12">
    <location>
        <begin position="238"/>
        <end position="244"/>
    </location>
    <ligand>
        <name>ATP</name>
        <dbReference type="ChEBI" id="CHEBI:30616"/>
    </ligand>
</feature>
<sequence>MTDAPITETAAATSHDKILIVDFGSQVTQLIARRVREEGVYSEIVPFQSAAEAFRAMNPKGVILSGGPASVTEGASPRAPQEIFEAGVPVLGICYGEHLMADQLGGAVEGGHHREFGRAEVEVVKPSPLFEGVWEVGQRYPVWMSHGDRVTRLPEGFEIVGVSDNAPFAAVANEERGFYAVQFHPEVAHTPHGGRLLRNFVRRIAGCTGDWTMAAFRQEAIARIREQVGSERVICGLSGGVDSAVAAVLIHEAIGDQLTCVFVDHGLMRAGEAQEVVSLFRFAYNIPLVHVEAQDTFLGALDGVTDPETKRKTIGKLFIDVFEAEAKKVGGAAFLAQGTLYPDVIESVSFTGGPSVTIKSHHNVGGLPERMNMKLVEPLRELFKDEVRALGRELGLPESFVGRHPFPGPGLAIRCPGEITPEKLDILRKADTIYLEEIRRAGLYDDIWQAFAVLLPVRTVGVMGDYRTYEYVCALRAVTSVDGMTADFYPFDMAFIGKVATRIINEVRGVNRVVYDVTSKPPGTIEWE</sequence>
<keyword evidence="9 11" id="KW-0067">ATP-binding</keyword>
<dbReference type="InterPro" id="IPR029062">
    <property type="entry name" value="Class_I_gatase-like"/>
</dbReference>
<dbReference type="PRINTS" id="PR00097">
    <property type="entry name" value="ANTSNTHASEII"/>
</dbReference>
<comment type="pathway">
    <text evidence="2 11">Purine metabolism; GMP biosynthesis; GMP from XMP (L-Gln route): step 1/1.</text>
</comment>
<keyword evidence="8 11" id="KW-0658">Purine biosynthesis</keyword>
<dbReference type="NCBIfam" id="TIGR00888">
    <property type="entry name" value="guaA_Nterm"/>
    <property type="match status" value="1"/>
</dbReference>
<dbReference type="GO" id="GO:0003921">
    <property type="term" value="F:GMP synthase activity"/>
    <property type="evidence" value="ECO:0007669"/>
    <property type="project" value="InterPro"/>
</dbReference>
<evidence type="ECO:0000256" key="7">
    <source>
        <dbReference type="ARBA" id="ARBA00022749"/>
    </source>
</evidence>
<dbReference type="Gene3D" id="3.40.50.880">
    <property type="match status" value="1"/>
</dbReference>
<evidence type="ECO:0000256" key="8">
    <source>
        <dbReference type="ARBA" id="ARBA00022755"/>
    </source>
</evidence>
<dbReference type="Pfam" id="PF00117">
    <property type="entry name" value="GATase"/>
    <property type="match status" value="1"/>
</dbReference>
<dbReference type="InterPro" id="IPR025777">
    <property type="entry name" value="GMPS_ATP_PPase_dom"/>
</dbReference>
<dbReference type="FunFam" id="3.40.50.620:FF:000001">
    <property type="entry name" value="GMP synthase [glutamine-hydrolyzing]"/>
    <property type="match status" value="1"/>
</dbReference>
<evidence type="ECO:0000256" key="3">
    <source>
        <dbReference type="ARBA" id="ARBA00012746"/>
    </source>
</evidence>
<dbReference type="PROSITE" id="PS51273">
    <property type="entry name" value="GATASE_TYPE_1"/>
    <property type="match status" value="1"/>
</dbReference>
<dbReference type="CDD" id="cd01997">
    <property type="entry name" value="GMP_synthase_C"/>
    <property type="match status" value="1"/>
</dbReference>
<dbReference type="PANTHER" id="PTHR11922">
    <property type="entry name" value="GMP SYNTHASE-RELATED"/>
    <property type="match status" value="1"/>
</dbReference>
<dbReference type="SUPFAM" id="SSF52402">
    <property type="entry name" value="Adenine nucleotide alpha hydrolases-like"/>
    <property type="match status" value="1"/>
</dbReference>
<dbReference type="InterPro" id="IPR017926">
    <property type="entry name" value="GATASE"/>
</dbReference>
<evidence type="ECO:0000256" key="6">
    <source>
        <dbReference type="ARBA" id="ARBA00022741"/>
    </source>
</evidence>
<dbReference type="Pfam" id="PF02540">
    <property type="entry name" value="NAD_synthase"/>
    <property type="match status" value="1"/>
</dbReference>
<name>A0A917Q4Y0_9HYPH</name>
<feature type="active site" description="Nucleophile" evidence="11">
    <location>
        <position position="94"/>
    </location>
</feature>
<dbReference type="InterPro" id="IPR014729">
    <property type="entry name" value="Rossmann-like_a/b/a_fold"/>
</dbReference>
<evidence type="ECO:0000259" key="13">
    <source>
        <dbReference type="PROSITE" id="PS51553"/>
    </source>
</evidence>
<dbReference type="Gene3D" id="3.40.50.620">
    <property type="entry name" value="HUPs"/>
    <property type="match status" value="1"/>
</dbReference>
<evidence type="ECO:0000256" key="12">
    <source>
        <dbReference type="PROSITE-ProRule" id="PRU00886"/>
    </source>
</evidence>
<dbReference type="PRINTS" id="PR00096">
    <property type="entry name" value="GATASE"/>
</dbReference>
<organism evidence="14 15">
    <name type="scientific">Salinarimonas ramus</name>
    <dbReference type="NCBI Taxonomy" id="690164"/>
    <lineage>
        <taxon>Bacteria</taxon>
        <taxon>Pseudomonadati</taxon>
        <taxon>Pseudomonadota</taxon>
        <taxon>Alphaproteobacteria</taxon>
        <taxon>Hyphomicrobiales</taxon>
        <taxon>Salinarimonadaceae</taxon>
        <taxon>Salinarimonas</taxon>
    </lineage>
</organism>
<comment type="function">
    <text evidence="1 11">Catalyzes the synthesis of GMP from XMP.</text>
</comment>
<dbReference type="FunFam" id="3.30.300.10:FF:000002">
    <property type="entry name" value="GMP synthase [glutamine-hydrolyzing]"/>
    <property type="match status" value="1"/>
</dbReference>
<comment type="caution">
    <text evidence="14">The sequence shown here is derived from an EMBL/GenBank/DDBJ whole genome shotgun (WGS) entry which is preliminary data.</text>
</comment>
<dbReference type="GO" id="GO:0005829">
    <property type="term" value="C:cytosol"/>
    <property type="evidence" value="ECO:0007669"/>
    <property type="project" value="TreeGrafter"/>
</dbReference>
<dbReference type="SUPFAM" id="SSF52317">
    <property type="entry name" value="Class I glutamine amidotransferase-like"/>
    <property type="match status" value="1"/>
</dbReference>
<dbReference type="GO" id="GO:0005524">
    <property type="term" value="F:ATP binding"/>
    <property type="evidence" value="ECO:0007669"/>
    <property type="project" value="UniProtKB-UniRule"/>
</dbReference>
<dbReference type="PROSITE" id="PS51553">
    <property type="entry name" value="GMPS_ATP_PPASE"/>
    <property type="match status" value="1"/>
</dbReference>
<dbReference type="AlphaFoldDB" id="A0A917Q4Y0"/>
<dbReference type="EMBL" id="BMMF01000002">
    <property type="protein sequence ID" value="GGK23907.1"/>
    <property type="molecule type" value="Genomic_DNA"/>
</dbReference>
<comment type="subunit">
    <text evidence="11">Homodimer.</text>
</comment>
<dbReference type="RefSeq" id="WP_188909847.1">
    <property type="nucleotide sequence ID" value="NZ_BMMF01000002.1"/>
</dbReference>
<dbReference type="FunFam" id="3.40.50.880:FF:000001">
    <property type="entry name" value="GMP synthase [glutamine-hydrolyzing]"/>
    <property type="match status" value="1"/>
</dbReference>
<keyword evidence="5 11" id="KW-0436">Ligase</keyword>
<accession>A0A917Q4Y0</accession>
<feature type="active site" evidence="11">
    <location>
        <position position="184"/>
    </location>
</feature>
<dbReference type="InterPro" id="IPR022955">
    <property type="entry name" value="GMP_synthase"/>
</dbReference>
<dbReference type="SUPFAM" id="SSF54810">
    <property type="entry name" value="GMP synthetase C-terminal dimerisation domain"/>
    <property type="match status" value="1"/>
</dbReference>
<evidence type="ECO:0000256" key="10">
    <source>
        <dbReference type="ARBA" id="ARBA00022962"/>
    </source>
</evidence>
<evidence type="ECO:0000256" key="4">
    <source>
        <dbReference type="ARBA" id="ARBA00021562"/>
    </source>
</evidence>
<dbReference type="CDD" id="cd01742">
    <property type="entry name" value="GATase1_GMP_Synthase"/>
    <property type="match status" value="1"/>
</dbReference>
<dbReference type="PANTHER" id="PTHR11922:SF2">
    <property type="entry name" value="GMP SYNTHASE [GLUTAMINE-HYDROLYZING]"/>
    <property type="match status" value="1"/>
</dbReference>
<protein>
    <recommendedName>
        <fullName evidence="4 11">GMP synthase [glutamine-hydrolyzing]</fullName>
        <ecNumber evidence="3 11">6.3.5.2</ecNumber>
    </recommendedName>
    <alternativeName>
        <fullName evidence="11">GMP synthetase</fullName>
    </alternativeName>
    <alternativeName>
        <fullName evidence="11">Glutamine amidotransferase</fullName>
    </alternativeName>
</protein>
<evidence type="ECO:0000256" key="9">
    <source>
        <dbReference type="ARBA" id="ARBA00022840"/>
    </source>
</evidence>
<keyword evidence="6 11" id="KW-0547">Nucleotide-binding</keyword>
<dbReference type="EC" id="6.3.5.2" evidence="3 11"/>
<dbReference type="InterPro" id="IPR022310">
    <property type="entry name" value="NAD/GMP_synthase"/>
</dbReference>
<keyword evidence="15" id="KW-1185">Reference proteome</keyword>
<evidence type="ECO:0000313" key="14">
    <source>
        <dbReference type="EMBL" id="GGK23907.1"/>
    </source>
</evidence>
<dbReference type="Pfam" id="PF00958">
    <property type="entry name" value="GMP_synt_C"/>
    <property type="match status" value="1"/>
</dbReference>
<dbReference type="InterPro" id="IPR001674">
    <property type="entry name" value="GMP_synth_C"/>
</dbReference>